<dbReference type="Gene3D" id="2.60.40.10">
    <property type="entry name" value="Immunoglobulins"/>
    <property type="match status" value="1"/>
</dbReference>
<evidence type="ECO:0000256" key="1">
    <source>
        <dbReference type="SAM" id="Phobius"/>
    </source>
</evidence>
<dbReference type="STRING" id="9009.A0A226MNN4"/>
<dbReference type="FunFam" id="2.60.40.10:FF:001012">
    <property type="entry name" value="Embigin"/>
    <property type="match status" value="1"/>
</dbReference>
<keyword evidence="1" id="KW-1133">Transmembrane helix</keyword>
<dbReference type="Pfam" id="PF13927">
    <property type="entry name" value="Ig_3"/>
    <property type="match status" value="1"/>
</dbReference>
<keyword evidence="4" id="KW-1185">Reference proteome</keyword>
<dbReference type="SMART" id="SM00409">
    <property type="entry name" value="IG"/>
    <property type="match status" value="1"/>
</dbReference>
<dbReference type="EMBL" id="MCFN01000603">
    <property type="protein sequence ID" value="OXB56858.1"/>
    <property type="molecule type" value="Genomic_DNA"/>
</dbReference>
<proteinExistence type="predicted"/>
<protein>
    <recommendedName>
        <fullName evidence="2">Ig-like domain-containing protein</fullName>
    </recommendedName>
</protein>
<evidence type="ECO:0000259" key="2">
    <source>
        <dbReference type="PROSITE" id="PS50835"/>
    </source>
</evidence>
<reference evidence="3 4" key="1">
    <citation type="submission" date="2016-07" db="EMBL/GenBank/DDBJ databases">
        <title>Disparate Historic Effective Population Sizes Predicted by Modern Levels of Genome Diversity for the Scaled Quail (Callipepla squamata) and the Northern Bobwhite (Colinus virginianus): Inferences from First and Second Generation Draft Genome Assemblies for Sympatric New World Quail.</title>
        <authorList>
            <person name="Oldeschulte D.L."/>
            <person name="Halley Y.A."/>
            <person name="Bhattarai E.K."/>
            <person name="Brashear W.A."/>
            <person name="Hill J."/>
            <person name="Metz R.P."/>
            <person name="Johnson C.D."/>
            <person name="Rollins D."/>
            <person name="Peterson M.J."/>
            <person name="Bickhart D.M."/>
            <person name="Decker J.E."/>
            <person name="Seabury C.M."/>
        </authorList>
    </citation>
    <scope>NUCLEOTIDE SEQUENCE [LARGE SCALE GENOMIC DNA]</scope>
    <source>
        <strain evidence="3 4">Texas</strain>
        <tissue evidence="3">Leg muscle</tissue>
    </source>
</reference>
<dbReference type="InterPro" id="IPR007110">
    <property type="entry name" value="Ig-like_dom"/>
</dbReference>
<dbReference type="InterPro" id="IPR003599">
    <property type="entry name" value="Ig_sub"/>
</dbReference>
<keyword evidence="1" id="KW-0812">Transmembrane</keyword>
<dbReference type="SUPFAM" id="SSF48726">
    <property type="entry name" value="Immunoglobulin"/>
    <property type="match status" value="1"/>
</dbReference>
<organism evidence="3 4">
    <name type="scientific">Callipepla squamata</name>
    <name type="common">Scaled quail</name>
    <dbReference type="NCBI Taxonomy" id="9009"/>
    <lineage>
        <taxon>Eukaryota</taxon>
        <taxon>Metazoa</taxon>
        <taxon>Chordata</taxon>
        <taxon>Craniata</taxon>
        <taxon>Vertebrata</taxon>
        <taxon>Euteleostomi</taxon>
        <taxon>Archelosauria</taxon>
        <taxon>Archosauria</taxon>
        <taxon>Dinosauria</taxon>
        <taxon>Saurischia</taxon>
        <taxon>Theropoda</taxon>
        <taxon>Coelurosauria</taxon>
        <taxon>Aves</taxon>
        <taxon>Neognathae</taxon>
        <taxon>Galloanserae</taxon>
        <taxon>Galliformes</taxon>
        <taxon>Odontophoridae</taxon>
        <taxon>Callipepla</taxon>
    </lineage>
</organism>
<dbReference type="OrthoDB" id="9932757at2759"/>
<name>A0A226MNN4_CALSU</name>
<sequence length="263" mass="29892">MCVVYGGQTQERLKKLDRVNGLLRIAVAAERKGENDGPDLTTSHFNEVINLNKSQPLYVEYEVLLDVPQIEGREKPVISYEGDSAILICKSHSYIPIAWTWYMTNGSEQIAINDSVMLDKYVIDKADPNVTHLKILKLTKEDDGEYWCEAAFELGRSKEKLKLRVLSLMVSLKLFLAIVAEVVIVRAVIFCFELYLKKKEECAVNQKTAMEWKILVQGTEEFNLVPRKILSEAKEEYKCSSMNRIQNGEHGSTRDVKQGITGV</sequence>
<dbReference type="SMART" id="SM00408">
    <property type="entry name" value="IGc2"/>
    <property type="match status" value="1"/>
</dbReference>
<dbReference type="InterPro" id="IPR013783">
    <property type="entry name" value="Ig-like_fold"/>
</dbReference>
<dbReference type="PROSITE" id="PS50835">
    <property type="entry name" value="IG_LIKE"/>
    <property type="match status" value="1"/>
</dbReference>
<evidence type="ECO:0000313" key="4">
    <source>
        <dbReference type="Proteomes" id="UP000198323"/>
    </source>
</evidence>
<dbReference type="Proteomes" id="UP000198323">
    <property type="component" value="Unassembled WGS sequence"/>
</dbReference>
<dbReference type="CDD" id="cd00096">
    <property type="entry name" value="Ig"/>
    <property type="match status" value="1"/>
</dbReference>
<keyword evidence="1" id="KW-0472">Membrane</keyword>
<feature type="transmembrane region" description="Helical" evidence="1">
    <location>
        <begin position="165"/>
        <end position="189"/>
    </location>
</feature>
<evidence type="ECO:0000313" key="3">
    <source>
        <dbReference type="EMBL" id="OXB56858.1"/>
    </source>
</evidence>
<dbReference type="AlphaFoldDB" id="A0A226MNN4"/>
<gene>
    <name evidence="3" type="ORF">ASZ78_005790</name>
</gene>
<dbReference type="InterPro" id="IPR003598">
    <property type="entry name" value="Ig_sub2"/>
</dbReference>
<dbReference type="InterPro" id="IPR036179">
    <property type="entry name" value="Ig-like_dom_sf"/>
</dbReference>
<feature type="domain" description="Ig-like" evidence="2">
    <location>
        <begin position="68"/>
        <end position="164"/>
    </location>
</feature>
<comment type="caution">
    <text evidence="3">The sequence shown here is derived from an EMBL/GenBank/DDBJ whole genome shotgun (WGS) entry which is preliminary data.</text>
</comment>
<accession>A0A226MNN4</accession>